<dbReference type="InterPro" id="IPR022896">
    <property type="entry name" value="TrioseP_Isoase_bac/euk"/>
</dbReference>
<dbReference type="Gene3D" id="3.20.20.70">
    <property type="entry name" value="Aldolase class I"/>
    <property type="match status" value="1"/>
</dbReference>
<evidence type="ECO:0000256" key="9">
    <source>
        <dbReference type="HAMAP-Rule" id="MF_00147"/>
    </source>
</evidence>
<evidence type="ECO:0000256" key="7">
    <source>
        <dbReference type="ARBA" id="ARBA00023152"/>
    </source>
</evidence>
<dbReference type="STRING" id="1034345.GCA_000236865_00264"/>
<keyword evidence="5 9" id="KW-0312">Gluconeogenesis</keyword>
<dbReference type="GO" id="GO:0046166">
    <property type="term" value="P:glyceraldehyde-3-phosphate biosynthetic process"/>
    <property type="evidence" value="ECO:0007669"/>
    <property type="project" value="TreeGrafter"/>
</dbReference>
<evidence type="ECO:0000256" key="1">
    <source>
        <dbReference type="ARBA" id="ARBA00004680"/>
    </source>
</evidence>
<dbReference type="RefSeq" id="WP_114621214.1">
    <property type="nucleotide sequence ID" value="NZ_CAJKON010000031.1"/>
</dbReference>
<proteinExistence type="inferred from homology"/>
<dbReference type="NCBIfam" id="TIGR00419">
    <property type="entry name" value="tim"/>
    <property type="match status" value="1"/>
</dbReference>
<dbReference type="GO" id="GO:0004807">
    <property type="term" value="F:triose-phosphate isomerase activity"/>
    <property type="evidence" value="ECO:0007669"/>
    <property type="project" value="UniProtKB-UniRule"/>
</dbReference>
<comment type="subcellular location">
    <subcellularLocation>
        <location evidence="9 10">Cytoplasm</location>
    </subcellularLocation>
</comment>
<comment type="pathway">
    <text evidence="1 9 10">Carbohydrate degradation; glycolysis; D-glyceraldehyde 3-phosphate from glycerone phosphate: step 1/1.</text>
</comment>
<evidence type="ECO:0000313" key="12">
    <source>
        <dbReference type="Proteomes" id="UP000253792"/>
    </source>
</evidence>
<evidence type="ECO:0000256" key="8">
    <source>
        <dbReference type="ARBA" id="ARBA00023235"/>
    </source>
</evidence>
<dbReference type="OrthoDB" id="9809429at2"/>
<dbReference type="GO" id="GO:0019563">
    <property type="term" value="P:glycerol catabolic process"/>
    <property type="evidence" value="ECO:0007669"/>
    <property type="project" value="TreeGrafter"/>
</dbReference>
<keyword evidence="12" id="KW-1185">Reference proteome</keyword>
<dbReference type="UniPathway" id="UPA00138"/>
<dbReference type="InterPro" id="IPR035990">
    <property type="entry name" value="TIM_sf"/>
</dbReference>
<comment type="similarity">
    <text evidence="2 9 10">Belongs to the triosephosphate isomerase family.</text>
</comment>
<sequence>MARKPLMAGNWKMNNTYAEAVVLAQTISNNFDKHWTDSVDVLVCPPSIDLKPVNTVFEFDHQPIQIGAQNVYWEPKGAFTGEVSVPMLKDVHCTCSIVGHSERRGYFGETNEDVNRKVRALLDGGLYAVACVGESLSVRDEGGAEEFVCAQVRAAFAGLEPEEAGKCVVAYEPIWAIGTGRTATPEQAQDMCAAIRATLADMFGAETADEMRILYGGSMNVGNVEQLLAQPDIDGGLVGGASLKADQFVQLVKACL</sequence>
<evidence type="ECO:0000256" key="10">
    <source>
        <dbReference type="RuleBase" id="RU363013"/>
    </source>
</evidence>
<dbReference type="GO" id="GO:0005829">
    <property type="term" value="C:cytosol"/>
    <property type="evidence" value="ECO:0007669"/>
    <property type="project" value="TreeGrafter"/>
</dbReference>
<evidence type="ECO:0000256" key="3">
    <source>
        <dbReference type="ARBA" id="ARBA00011940"/>
    </source>
</evidence>
<feature type="binding site" evidence="9">
    <location>
        <position position="218"/>
    </location>
    <ligand>
        <name>substrate</name>
    </ligand>
</feature>
<evidence type="ECO:0000256" key="4">
    <source>
        <dbReference type="ARBA" id="ARBA00019397"/>
    </source>
</evidence>
<dbReference type="GO" id="GO:0006094">
    <property type="term" value="P:gluconeogenesis"/>
    <property type="evidence" value="ECO:0007669"/>
    <property type="project" value="UniProtKB-UniRule"/>
</dbReference>
<dbReference type="HAMAP" id="MF_00147_B">
    <property type="entry name" value="TIM_B"/>
    <property type="match status" value="1"/>
</dbReference>
<dbReference type="GO" id="GO:0006096">
    <property type="term" value="P:glycolytic process"/>
    <property type="evidence" value="ECO:0007669"/>
    <property type="project" value="UniProtKB-UniRule"/>
</dbReference>
<dbReference type="PROSITE" id="PS00171">
    <property type="entry name" value="TIM_1"/>
    <property type="match status" value="1"/>
</dbReference>
<dbReference type="InterPro" id="IPR000652">
    <property type="entry name" value="Triosephosphate_isomerase"/>
</dbReference>
<dbReference type="Pfam" id="PF00121">
    <property type="entry name" value="TIM"/>
    <property type="match status" value="1"/>
</dbReference>
<dbReference type="AlphaFoldDB" id="A0A369L859"/>
<comment type="catalytic activity">
    <reaction evidence="9 10">
        <text>D-glyceraldehyde 3-phosphate = dihydroxyacetone phosphate</text>
        <dbReference type="Rhea" id="RHEA:18585"/>
        <dbReference type="ChEBI" id="CHEBI:57642"/>
        <dbReference type="ChEBI" id="CHEBI:59776"/>
        <dbReference type="EC" id="5.3.1.1"/>
    </reaction>
</comment>
<comment type="pathway">
    <text evidence="9 10">Carbohydrate biosynthesis; gluconeogenesis.</text>
</comment>
<dbReference type="FunFam" id="3.20.20.70:FF:000016">
    <property type="entry name" value="Triosephosphate isomerase"/>
    <property type="match status" value="1"/>
</dbReference>
<gene>
    <name evidence="9" type="primary">tpiA</name>
    <name evidence="11" type="ORF">C1880_09210</name>
</gene>
<feature type="active site" description="Proton acceptor" evidence="9">
    <location>
        <position position="172"/>
    </location>
</feature>
<feature type="binding site" evidence="9">
    <location>
        <begin position="239"/>
        <end position="240"/>
    </location>
    <ligand>
        <name>substrate</name>
    </ligand>
</feature>
<evidence type="ECO:0000256" key="6">
    <source>
        <dbReference type="ARBA" id="ARBA00022490"/>
    </source>
</evidence>
<comment type="caution">
    <text evidence="11">The sequence shown here is derived from an EMBL/GenBank/DDBJ whole genome shotgun (WGS) entry which is preliminary data.</text>
</comment>
<evidence type="ECO:0000256" key="2">
    <source>
        <dbReference type="ARBA" id="ARBA00007422"/>
    </source>
</evidence>
<dbReference type="PANTHER" id="PTHR21139">
    <property type="entry name" value="TRIOSEPHOSPHATE ISOMERASE"/>
    <property type="match status" value="1"/>
</dbReference>
<dbReference type="UniPathway" id="UPA00109">
    <property type="reaction ID" value="UER00189"/>
</dbReference>
<protein>
    <recommendedName>
        <fullName evidence="4 9">Triosephosphate isomerase</fullName>
        <shortName evidence="9">TIM</shortName>
        <shortName evidence="9">TPI</shortName>
        <ecNumber evidence="3 9">5.3.1.1</ecNumber>
    </recommendedName>
    <alternativeName>
        <fullName evidence="9">Triose-phosphate isomerase</fullName>
    </alternativeName>
</protein>
<feature type="binding site" evidence="9">
    <location>
        <begin position="10"/>
        <end position="12"/>
    </location>
    <ligand>
        <name>substrate</name>
    </ligand>
</feature>
<comment type="subunit">
    <text evidence="9 10">Homodimer.</text>
</comment>
<feature type="binding site" evidence="9">
    <location>
        <position position="178"/>
    </location>
    <ligand>
        <name>substrate</name>
    </ligand>
</feature>
<dbReference type="InterPro" id="IPR013785">
    <property type="entry name" value="Aldolase_TIM"/>
</dbReference>
<comment type="function">
    <text evidence="9">Involved in the gluconeogenesis. Catalyzes stereospecifically the conversion of dihydroxyacetone phosphate (DHAP) to D-glyceraldehyde-3-phosphate (G3P).</text>
</comment>
<dbReference type="Proteomes" id="UP000253792">
    <property type="component" value="Unassembled WGS sequence"/>
</dbReference>
<dbReference type="CDD" id="cd00311">
    <property type="entry name" value="TIM"/>
    <property type="match status" value="1"/>
</dbReference>
<dbReference type="SUPFAM" id="SSF51351">
    <property type="entry name" value="Triosephosphate isomerase (TIM)"/>
    <property type="match status" value="1"/>
</dbReference>
<dbReference type="InterPro" id="IPR020861">
    <property type="entry name" value="Triosephosphate_isomerase_AS"/>
</dbReference>
<keyword evidence="6 9" id="KW-0963">Cytoplasm</keyword>
<keyword evidence="8 9" id="KW-0413">Isomerase</keyword>
<accession>A0A369L859</accession>
<organism evidence="11 12">
    <name type="scientific">Senegalimassilia anaerobia</name>
    <dbReference type="NCBI Taxonomy" id="1473216"/>
    <lineage>
        <taxon>Bacteria</taxon>
        <taxon>Bacillati</taxon>
        <taxon>Actinomycetota</taxon>
        <taxon>Coriobacteriia</taxon>
        <taxon>Coriobacteriales</taxon>
        <taxon>Coriobacteriaceae</taxon>
        <taxon>Senegalimassilia</taxon>
    </lineage>
</organism>
<dbReference type="PANTHER" id="PTHR21139:SF42">
    <property type="entry name" value="TRIOSEPHOSPHATE ISOMERASE"/>
    <property type="match status" value="1"/>
</dbReference>
<dbReference type="PROSITE" id="PS51440">
    <property type="entry name" value="TIM_2"/>
    <property type="match status" value="1"/>
</dbReference>
<keyword evidence="7 9" id="KW-0324">Glycolysis</keyword>
<dbReference type="EMBL" id="PPTP01000010">
    <property type="protein sequence ID" value="RDB54376.1"/>
    <property type="molecule type" value="Genomic_DNA"/>
</dbReference>
<reference evidence="11 12" key="1">
    <citation type="journal article" date="2018" name="Elife">
        <title>Discovery and characterization of a prevalent human gut bacterial enzyme sufficient for the inactivation of a family of plant toxins.</title>
        <authorList>
            <person name="Koppel N."/>
            <person name="Bisanz J.E."/>
            <person name="Pandelia M.E."/>
            <person name="Turnbaugh P.J."/>
            <person name="Balskus E.P."/>
        </authorList>
    </citation>
    <scope>NUCLEOTIDE SEQUENCE [LARGE SCALE GENOMIC DNA]</scope>
    <source>
        <strain evidence="12">anaerobia AP69FAA</strain>
    </source>
</reference>
<evidence type="ECO:0000313" key="11">
    <source>
        <dbReference type="EMBL" id="RDB54376.1"/>
    </source>
</evidence>
<name>A0A369L859_9ACTN</name>
<feature type="active site" description="Electrophile" evidence="9">
    <location>
        <position position="100"/>
    </location>
</feature>
<evidence type="ECO:0000256" key="5">
    <source>
        <dbReference type="ARBA" id="ARBA00022432"/>
    </source>
</evidence>
<dbReference type="EC" id="5.3.1.1" evidence="3 9"/>